<name>A0A8X9A1N4_SALSN</name>
<organism evidence="4">
    <name type="scientific">Salvia splendens</name>
    <name type="common">Scarlet sage</name>
    <dbReference type="NCBI Taxonomy" id="180675"/>
    <lineage>
        <taxon>Eukaryota</taxon>
        <taxon>Viridiplantae</taxon>
        <taxon>Streptophyta</taxon>
        <taxon>Embryophyta</taxon>
        <taxon>Tracheophyta</taxon>
        <taxon>Spermatophyta</taxon>
        <taxon>Magnoliopsida</taxon>
        <taxon>eudicotyledons</taxon>
        <taxon>Gunneridae</taxon>
        <taxon>Pentapetalae</taxon>
        <taxon>asterids</taxon>
        <taxon>lamiids</taxon>
        <taxon>Lamiales</taxon>
        <taxon>Lamiaceae</taxon>
        <taxon>Nepetoideae</taxon>
        <taxon>Mentheae</taxon>
        <taxon>Salviinae</taxon>
        <taxon>Salvia</taxon>
        <taxon>Salvia subgen. Calosphace</taxon>
        <taxon>core Calosphace</taxon>
    </lineage>
</organism>
<keyword evidence="2" id="KW-0413">Isomerase</keyword>
<dbReference type="SUPFAM" id="SSF50891">
    <property type="entry name" value="Cyclophilin-like"/>
    <property type="match status" value="1"/>
</dbReference>
<dbReference type="EMBL" id="PNBA02000005">
    <property type="protein sequence ID" value="KAG6424526.1"/>
    <property type="molecule type" value="Genomic_DNA"/>
</dbReference>
<dbReference type="GO" id="GO:0003755">
    <property type="term" value="F:peptidyl-prolyl cis-trans isomerase activity"/>
    <property type="evidence" value="ECO:0007669"/>
    <property type="project" value="UniProtKB-UniRule"/>
</dbReference>
<dbReference type="GO" id="GO:0006457">
    <property type="term" value="P:protein folding"/>
    <property type="evidence" value="ECO:0007669"/>
    <property type="project" value="TreeGrafter"/>
</dbReference>
<keyword evidence="5" id="KW-1185">Reference proteome</keyword>
<proteinExistence type="inferred from homology"/>
<comment type="catalytic activity">
    <reaction evidence="2">
        <text>[protein]-peptidylproline (omega=180) = [protein]-peptidylproline (omega=0)</text>
        <dbReference type="Rhea" id="RHEA:16237"/>
        <dbReference type="Rhea" id="RHEA-COMP:10747"/>
        <dbReference type="Rhea" id="RHEA-COMP:10748"/>
        <dbReference type="ChEBI" id="CHEBI:83833"/>
        <dbReference type="ChEBI" id="CHEBI:83834"/>
        <dbReference type="EC" id="5.2.1.8"/>
    </reaction>
</comment>
<feature type="domain" description="PPIase cyclophilin-type" evidence="3">
    <location>
        <begin position="1"/>
        <end position="48"/>
    </location>
</feature>
<accession>A0A8X9A1N4</accession>
<sequence length="119" mass="13173">MANAGPNPNGSQFFICIAKTKWLDGKHVVFGQVVHGYEVVKEIEKVGSVNRRLFVIVAYIGGERADRIVMELFADIVLRTSALRVVQGYVLVKEIGKVGSVNRRFSKPVVIVACDELKL</sequence>
<evidence type="ECO:0000313" key="5">
    <source>
        <dbReference type="Proteomes" id="UP000298416"/>
    </source>
</evidence>
<dbReference type="GO" id="GO:0016018">
    <property type="term" value="F:cyclosporin A binding"/>
    <property type="evidence" value="ECO:0007669"/>
    <property type="project" value="TreeGrafter"/>
</dbReference>
<comment type="function">
    <text evidence="2">PPIases accelerate the folding of proteins. It catalyzes the cis-trans isomerization of proline imidic peptide bonds in oligopeptides.</text>
</comment>
<protein>
    <recommendedName>
        <fullName evidence="2">Peptidyl-prolyl cis-trans isomerase</fullName>
        <shortName evidence="2">PPIase</shortName>
        <ecNumber evidence="2">5.2.1.8</ecNumber>
    </recommendedName>
</protein>
<comment type="caution">
    <text evidence="4">The sequence shown here is derived from an EMBL/GenBank/DDBJ whole genome shotgun (WGS) entry which is preliminary data.</text>
</comment>
<reference evidence="4" key="1">
    <citation type="submission" date="2018-01" db="EMBL/GenBank/DDBJ databases">
        <authorList>
            <person name="Mao J.F."/>
        </authorList>
    </citation>
    <scope>NUCLEOTIDE SEQUENCE</scope>
    <source>
        <strain evidence="4">Huo1</strain>
        <tissue evidence="4">Leaf</tissue>
    </source>
</reference>
<reference evidence="4" key="2">
    <citation type="submission" date="2020-08" db="EMBL/GenBank/DDBJ databases">
        <title>Plant Genome Project.</title>
        <authorList>
            <person name="Zhang R.-G."/>
        </authorList>
    </citation>
    <scope>NUCLEOTIDE SEQUENCE</scope>
    <source>
        <strain evidence="4">Huo1</strain>
        <tissue evidence="4">Leaf</tissue>
    </source>
</reference>
<evidence type="ECO:0000313" key="4">
    <source>
        <dbReference type="EMBL" id="KAG6424526.1"/>
    </source>
</evidence>
<dbReference type="InterPro" id="IPR002130">
    <property type="entry name" value="Cyclophilin-type_PPIase_dom"/>
</dbReference>
<dbReference type="PANTHER" id="PTHR11071">
    <property type="entry name" value="PEPTIDYL-PROLYL CIS-TRANS ISOMERASE"/>
    <property type="match status" value="1"/>
</dbReference>
<dbReference type="PANTHER" id="PTHR11071:SF561">
    <property type="entry name" value="PEPTIDYL-PROLYL CIS-TRANS ISOMERASE D-RELATED"/>
    <property type="match status" value="1"/>
</dbReference>
<dbReference type="Pfam" id="PF00160">
    <property type="entry name" value="Pro_isomerase"/>
    <property type="match status" value="1"/>
</dbReference>
<dbReference type="PROSITE" id="PS50072">
    <property type="entry name" value="CSA_PPIASE_2"/>
    <property type="match status" value="1"/>
</dbReference>
<dbReference type="EC" id="5.2.1.8" evidence="2"/>
<keyword evidence="2" id="KW-0697">Rotamase</keyword>
<gene>
    <name evidence="4" type="ORF">SASPL_114944</name>
</gene>
<comment type="similarity">
    <text evidence="1 2">Belongs to the cyclophilin-type PPIase family.</text>
</comment>
<evidence type="ECO:0000256" key="1">
    <source>
        <dbReference type="ARBA" id="ARBA00007365"/>
    </source>
</evidence>
<dbReference type="InterPro" id="IPR029000">
    <property type="entry name" value="Cyclophilin-like_dom_sf"/>
</dbReference>
<dbReference type="GO" id="GO:0005737">
    <property type="term" value="C:cytoplasm"/>
    <property type="evidence" value="ECO:0007669"/>
    <property type="project" value="TreeGrafter"/>
</dbReference>
<dbReference type="Gene3D" id="2.40.100.10">
    <property type="entry name" value="Cyclophilin-like"/>
    <property type="match status" value="1"/>
</dbReference>
<dbReference type="Proteomes" id="UP000298416">
    <property type="component" value="Unassembled WGS sequence"/>
</dbReference>
<dbReference type="AlphaFoldDB" id="A0A8X9A1N4"/>
<evidence type="ECO:0000256" key="2">
    <source>
        <dbReference type="RuleBase" id="RU363019"/>
    </source>
</evidence>
<dbReference type="PRINTS" id="PR00153">
    <property type="entry name" value="CSAPPISMRASE"/>
</dbReference>
<evidence type="ECO:0000259" key="3">
    <source>
        <dbReference type="PROSITE" id="PS50072"/>
    </source>
</evidence>